<feature type="transmembrane region" description="Helical" evidence="2">
    <location>
        <begin position="409"/>
        <end position="431"/>
    </location>
</feature>
<feature type="transmembrane region" description="Helical" evidence="2">
    <location>
        <begin position="1557"/>
        <end position="1576"/>
    </location>
</feature>
<feature type="compositionally biased region" description="Basic and acidic residues" evidence="1">
    <location>
        <begin position="143"/>
        <end position="157"/>
    </location>
</feature>
<feature type="transmembrane region" description="Helical" evidence="2">
    <location>
        <begin position="346"/>
        <end position="364"/>
    </location>
</feature>
<feature type="transmembrane region" description="Helical" evidence="2">
    <location>
        <begin position="971"/>
        <end position="991"/>
    </location>
</feature>
<evidence type="ECO:0000256" key="1">
    <source>
        <dbReference type="SAM" id="MobiDB-lite"/>
    </source>
</evidence>
<feature type="transmembrane region" description="Helical" evidence="2">
    <location>
        <begin position="376"/>
        <end position="397"/>
    </location>
</feature>
<dbReference type="Proteomes" id="UP000315369">
    <property type="component" value="Unassembled WGS sequence"/>
</dbReference>
<gene>
    <name evidence="3" type="ORF">FJV41_09840</name>
</gene>
<feature type="region of interest" description="Disordered" evidence="1">
    <location>
        <begin position="143"/>
        <end position="164"/>
    </location>
</feature>
<feature type="transmembrane region" description="Helical" evidence="2">
    <location>
        <begin position="500"/>
        <end position="520"/>
    </location>
</feature>
<keyword evidence="2" id="KW-0812">Transmembrane</keyword>
<feature type="transmembrane region" description="Helical" evidence="2">
    <location>
        <begin position="1200"/>
        <end position="1222"/>
    </location>
</feature>
<feature type="transmembrane region" description="Helical" evidence="2">
    <location>
        <begin position="607"/>
        <end position="628"/>
    </location>
</feature>
<feature type="transmembrane region" description="Helical" evidence="2">
    <location>
        <begin position="1502"/>
        <end position="1521"/>
    </location>
</feature>
<reference evidence="3 4" key="1">
    <citation type="submission" date="2019-06" db="EMBL/GenBank/DDBJ databases">
        <authorList>
            <person name="Livingstone P."/>
            <person name="Whitworth D."/>
        </authorList>
    </citation>
    <scope>NUCLEOTIDE SEQUENCE [LARGE SCALE GENOMIC DNA]</scope>
    <source>
        <strain evidence="3 4">AM401</strain>
    </source>
</reference>
<feature type="transmembrane region" description="Helical" evidence="2">
    <location>
        <begin position="1606"/>
        <end position="1626"/>
    </location>
</feature>
<feature type="transmembrane region" description="Helical" evidence="2">
    <location>
        <begin position="1372"/>
        <end position="1391"/>
    </location>
</feature>
<keyword evidence="2" id="KW-1133">Transmembrane helix</keyword>
<feature type="transmembrane region" description="Helical" evidence="2">
    <location>
        <begin position="1632"/>
        <end position="1653"/>
    </location>
</feature>
<feature type="transmembrane region" description="Helical" evidence="2">
    <location>
        <begin position="1348"/>
        <end position="1366"/>
    </location>
</feature>
<feature type="transmembrane region" description="Helical" evidence="2">
    <location>
        <begin position="940"/>
        <end position="965"/>
    </location>
</feature>
<feature type="transmembrane region" description="Helical" evidence="2">
    <location>
        <begin position="554"/>
        <end position="572"/>
    </location>
</feature>
<accession>A0A540X4L6</accession>
<feature type="transmembrane region" description="Helical" evidence="2">
    <location>
        <begin position="584"/>
        <end position="600"/>
    </location>
</feature>
<feature type="transmembrane region" description="Helical" evidence="2">
    <location>
        <begin position="264"/>
        <end position="283"/>
    </location>
</feature>
<feature type="transmembrane region" description="Helical" evidence="2">
    <location>
        <begin position="1527"/>
        <end position="1545"/>
    </location>
</feature>
<feature type="transmembrane region" description="Helical" evidence="2">
    <location>
        <begin position="998"/>
        <end position="1016"/>
    </location>
</feature>
<feature type="transmembrane region" description="Helical" evidence="2">
    <location>
        <begin position="1273"/>
        <end position="1293"/>
    </location>
</feature>
<name>A0A540X4L6_9BACT</name>
<feature type="transmembrane region" description="Helical" evidence="2">
    <location>
        <begin position="443"/>
        <end position="467"/>
    </location>
</feature>
<feature type="transmembrane region" description="Helical" evidence="2">
    <location>
        <begin position="667"/>
        <end position="686"/>
    </location>
</feature>
<feature type="transmembrane region" description="Helical" evidence="2">
    <location>
        <begin position="289"/>
        <end position="309"/>
    </location>
</feature>
<dbReference type="OrthoDB" id="5477099at2"/>
<feature type="transmembrane region" description="Helical" evidence="2">
    <location>
        <begin position="1582"/>
        <end position="1601"/>
    </location>
</feature>
<sequence length="1673" mass="173357">MICPVCARFRDKASGGECPECGATLQPVTEPHFDALVKKALWRRIQDWRSDALLDEATALRLEQSLDAMATPFDAPSSAAVVAVGVQAVGHDTVVAEAQPLDSAARVEAWADGVAASAQRAGGWSFFGWGAALARSLDEAAKEERAQAARGPRGDRDASEDDLGSALGSGQSLFARDASGALGGGLEAVVALDAQSENTPRLNDFIWWFLGAVLVLGGSLMGVREAWRALGGVPRQLLVTGALWGYHAGFIGLGVFLSRRSMPVGRVLSGIGLALLPVAFIALSSLVALSPLLGLPVALGVAALGMVPLRSAGRLLHGTSATALAVALFPSLLAGLPLMGLDEAPWLRVLCASAGVVALGATLWRSRKETSANTLLVSASAALYGALWLAVFAVSSGPSGFDDLQPGGALFAGMTLWAQAIATVIAVAATTHFAREALPRASAVLETVAHAVLAAGALAGAITAFSVGTGEDLQVDGASALAPVLAAGVFFLLESRRRALVHPGVMATLLAGALLARTLAPGEPGWWVFGGAAAAAALMLSARRSQSSMLSIRLLTWSIVSTLVSLPLVSWMEGEGESSPWPRVFTGLVIAVAAHLAGGWRWRGLHYLGGAAALFGALAFVDGTSWLSGDWSRLAVFALVSALYGVAGLVQYAWAQPSSPHDALLPLDDVSLVMASAGVFLAIGVAPVPPDLLMSVAALPGGVLIALPTALVSLELLLRARRDGTRIVSIIAATGVALVVSQVLGTVFDFASARSALGSAAVAFGFALFATLRPRPPVVDPAAAPGALRDFWGRGVFALVRLPLGARGLSLYTDGFATAALVQAIIATVTLVQWLPFPADAERGTCLLAGGLLILTALLAFGSRGFKDWELRGSVVTLAAMGGFIALTAIINRAGHPLPPDVVARRLPLIGIAVWGIALATRRFGPWLAKRLERPSHGPLYHAVPHVGVAALALVLLKGAVLVGLPSASHALGITPPLLVLGATVLVLLLATSFRAVLLANLGLYLGLAGAALWAARQSLLGPSLVALAPPDGEWVRVGAEGYHWLTEAAWLAPGDSVFLLWQRAFAGIAAAGLVYAVASVRGLPEQFRHLLHRRSVTAVWLVGLAALFQPGLTAAGLVCATGVVLFVGGARAQGRGVLGASILLLVHALAHRVDIFEVWPGPVLALVGLAVVTVGPWIAHKRGLSEGATRVRIQQAMAVYLSTAMVYALAVNGTTSSTLAALNLLGEMFIGLSGNWMVSPAFPMTLWLIAASLLVAAFRWKGAFASLMASAGTWVAGSAVLASFMAGFTIRASLNGPWLRYGDLFIVHGAVLALASAGAVVALQTAQRWTRARRADVAVGMTWGRDAWLVATGVMLAALAVSGNAPQESLTTAIAAIGLAVLVALHCAWVEHTGRHVYFVQLAVVGVYALVRSLYAPGLRAEHDALFALALGFTLVGVTVMARRAGVRPVEAATRRFAALLPIGMAFVLPGEATQEAALLAGGSGLLYAALGAVERSRMFGAFAAAACNLALLIAALAFGLEGLEIYLAPLGLLLLMLGQLFTGSLPHAARNTVRILGGLLLYVPAAAKLAMRVGESPDGTYALIFGGVCLLGVAVGMALQIRAYLALGTLFLTLDVVANLLDAGLRDHRIGFLVMTLTGLTVIGGRVLTTLKRQEWDLLMRRVRVQLRGWD</sequence>
<protein>
    <submittedName>
        <fullName evidence="3">Uncharacterized protein</fullName>
    </submittedName>
</protein>
<feature type="transmembrane region" description="Helical" evidence="2">
    <location>
        <begin position="1091"/>
        <end position="1109"/>
    </location>
</feature>
<feature type="transmembrane region" description="Helical" evidence="2">
    <location>
        <begin position="1061"/>
        <end position="1079"/>
    </location>
</feature>
<dbReference type="EMBL" id="VIFM01000028">
    <property type="protein sequence ID" value="TQF16193.1"/>
    <property type="molecule type" value="Genomic_DNA"/>
</dbReference>
<keyword evidence="2" id="KW-0472">Membrane</keyword>
<feature type="transmembrane region" description="Helical" evidence="2">
    <location>
        <begin position="236"/>
        <end position="257"/>
    </location>
</feature>
<feature type="transmembrane region" description="Helical" evidence="2">
    <location>
        <begin position="692"/>
        <end position="714"/>
    </location>
</feature>
<feature type="transmembrane region" description="Helical" evidence="2">
    <location>
        <begin position="811"/>
        <end position="835"/>
    </location>
</feature>
<feature type="transmembrane region" description="Helical" evidence="2">
    <location>
        <begin position="473"/>
        <end position="493"/>
    </location>
</feature>
<organism evidence="3 4">
    <name type="scientific">Myxococcus llanfairpwllgwyngyllgogerychwyrndrobwllllantysiliogogogochensis</name>
    <dbReference type="NCBI Taxonomy" id="2590453"/>
    <lineage>
        <taxon>Bacteria</taxon>
        <taxon>Pseudomonadati</taxon>
        <taxon>Myxococcota</taxon>
        <taxon>Myxococcia</taxon>
        <taxon>Myxococcales</taxon>
        <taxon>Cystobacterineae</taxon>
        <taxon>Myxococcaceae</taxon>
        <taxon>Myxococcus</taxon>
    </lineage>
</organism>
<comment type="caution">
    <text evidence="3">The sequence shown here is derived from an EMBL/GenBank/DDBJ whole genome shotgun (WGS) entry which is preliminary data.</text>
</comment>
<evidence type="ECO:0000313" key="3">
    <source>
        <dbReference type="EMBL" id="TQF16193.1"/>
    </source>
</evidence>
<dbReference type="RefSeq" id="WP_141642176.1">
    <property type="nucleotide sequence ID" value="NZ_VIFM01000028.1"/>
</dbReference>
<feature type="transmembrane region" description="Helical" evidence="2">
    <location>
        <begin position="1305"/>
        <end position="1327"/>
    </location>
</feature>
<feature type="transmembrane region" description="Helical" evidence="2">
    <location>
        <begin position="726"/>
        <end position="745"/>
    </location>
</feature>
<feature type="transmembrane region" description="Helical" evidence="2">
    <location>
        <begin position="634"/>
        <end position="655"/>
    </location>
</feature>
<feature type="transmembrane region" description="Helical" evidence="2">
    <location>
        <begin position="903"/>
        <end position="920"/>
    </location>
</feature>
<feature type="transmembrane region" description="Helical" evidence="2">
    <location>
        <begin position="751"/>
        <end position="772"/>
    </location>
</feature>
<feature type="transmembrane region" description="Helical" evidence="2">
    <location>
        <begin position="841"/>
        <end position="861"/>
    </location>
</feature>
<feature type="transmembrane region" description="Helical" evidence="2">
    <location>
        <begin position="1242"/>
        <end position="1261"/>
    </location>
</feature>
<feature type="transmembrane region" description="Helical" evidence="2">
    <location>
        <begin position="1398"/>
        <end position="1420"/>
    </location>
</feature>
<feature type="transmembrane region" description="Helical" evidence="2">
    <location>
        <begin position="873"/>
        <end position="891"/>
    </location>
</feature>
<evidence type="ECO:0000256" key="2">
    <source>
        <dbReference type="SAM" id="Phobius"/>
    </source>
</evidence>
<keyword evidence="4" id="KW-1185">Reference proteome</keyword>
<feature type="transmembrane region" description="Helical" evidence="2">
    <location>
        <begin position="205"/>
        <end position="224"/>
    </location>
</feature>
<feature type="transmembrane region" description="Helical" evidence="2">
    <location>
        <begin position="1426"/>
        <end position="1443"/>
    </location>
</feature>
<feature type="transmembrane region" description="Helical" evidence="2">
    <location>
        <begin position="1160"/>
        <end position="1180"/>
    </location>
</feature>
<feature type="transmembrane region" description="Helical" evidence="2">
    <location>
        <begin position="526"/>
        <end position="542"/>
    </location>
</feature>
<evidence type="ECO:0000313" key="4">
    <source>
        <dbReference type="Proteomes" id="UP000315369"/>
    </source>
</evidence>
<proteinExistence type="predicted"/>
<feature type="transmembrane region" description="Helical" evidence="2">
    <location>
        <begin position="321"/>
        <end position="340"/>
    </location>
</feature>